<evidence type="ECO:0000256" key="5">
    <source>
        <dbReference type="ARBA" id="ARBA00020555"/>
    </source>
</evidence>
<evidence type="ECO:0000313" key="8">
    <source>
        <dbReference type="EMBL" id="BBF69913.1"/>
    </source>
</evidence>
<dbReference type="Gene3D" id="1.10.2020.10">
    <property type="entry name" value="uronate isomerase, domain 2, chain A"/>
    <property type="match status" value="1"/>
</dbReference>
<organism evidence="8 9">
    <name type="scientific">Sphingomonas bisphenolicum</name>
    <dbReference type="NCBI Taxonomy" id="296544"/>
    <lineage>
        <taxon>Bacteria</taxon>
        <taxon>Pseudomonadati</taxon>
        <taxon>Pseudomonadota</taxon>
        <taxon>Alphaproteobacteria</taxon>
        <taxon>Sphingomonadales</taxon>
        <taxon>Sphingomonadaceae</taxon>
        <taxon>Sphingomonas</taxon>
    </lineage>
</organism>
<comment type="similarity">
    <text evidence="3 7">Belongs to the metallo-dependent hydrolases superfamily. Uronate isomerase family.</text>
</comment>
<dbReference type="EMBL" id="AP018817">
    <property type="protein sequence ID" value="BBF69913.1"/>
    <property type="molecule type" value="Genomic_DNA"/>
</dbReference>
<reference evidence="8" key="1">
    <citation type="submission" date="2018-07" db="EMBL/GenBank/DDBJ databases">
        <title>Complete genome sequence of Sphingomonas bisphenolicum strain AO1, a bisphenol A degradative bacterium isolated from Japanese farm field.</title>
        <authorList>
            <person name="Murakami M."/>
            <person name="Koh M."/>
            <person name="Koba S."/>
            <person name="Matsumura Y."/>
        </authorList>
    </citation>
    <scope>NUCLEOTIDE SEQUENCE</scope>
    <source>
        <strain evidence="8">AO1</strain>
    </source>
</reference>
<dbReference type="InterPro" id="IPR003766">
    <property type="entry name" value="Uronate_isomerase"/>
</dbReference>
<dbReference type="NCBIfam" id="NF002794">
    <property type="entry name" value="PRK02925.1"/>
    <property type="match status" value="1"/>
</dbReference>
<protein>
    <recommendedName>
        <fullName evidence="5 7">Uronate isomerase</fullName>
        <ecNumber evidence="4 7">5.3.1.12</ecNumber>
    </recommendedName>
    <alternativeName>
        <fullName evidence="7">Glucuronate isomerase</fullName>
    </alternativeName>
    <alternativeName>
        <fullName evidence="7">Uronic isomerase</fullName>
    </alternativeName>
</protein>
<proteinExistence type="inferred from homology"/>
<keyword evidence="6 7" id="KW-0413">Isomerase</keyword>
<name>A0ABN5WJ21_9SPHN</name>
<comment type="pathway">
    <text evidence="2 7">Carbohydrate metabolism; pentose and glucuronate interconversion.</text>
</comment>
<dbReference type="InterPro" id="IPR032466">
    <property type="entry name" value="Metal_Hydrolase"/>
</dbReference>
<dbReference type="Proteomes" id="UP001059971">
    <property type="component" value="Chromosome 1"/>
</dbReference>
<dbReference type="PANTHER" id="PTHR30068">
    <property type="entry name" value="URONATE ISOMERASE"/>
    <property type="match status" value="1"/>
</dbReference>
<gene>
    <name evidence="8" type="primary">uxaC_2</name>
    <name evidence="7" type="synonym">uxaC</name>
    <name evidence="8" type="ORF">SBA_ch1_21130</name>
</gene>
<dbReference type="RefSeq" id="WP_261934395.1">
    <property type="nucleotide sequence ID" value="NZ_AP018817.1"/>
</dbReference>
<sequence length="471" mass="53155">MTKTLSLHPDRLFPSDPATRDIARRLYASVKDLPIVSPHGHTDPRWFAYDEPFANPAELLIVPDHYAFRMLMSQGVKLEDLGIPTVDGSATASDPRAIWRLFAERYHLFRGTPTRMWMDWVFAEAFGIDVQLNADTADHYYDIIDAALKTDAFRPRALFERYNIEVIATTEGPLDPLDHHRAIRASGWDGKVITAYRPDPVLDPDDPRFIANVQRFCAMAGEDVDSFAGYLRAHEKRRADFRAAGATSTDHGHPSAFTANLPREEIEALYARVMTGPVTARDAELFRGHMLTEMARMSIDDGMVMQLHPGVHRSHNAAVLARFGKDKGGDIPTAGEFVQALKPLLDVYGNDPCLTLILFTLDEDVYARELAPLAGHYPALKLGPPWWFHDSPEGMRRFRERMTETAGFYNTVGFNDDTRAFLSIPARHDVARRMDCAWLAQLVAEHRLEEDEAFELARALAYDLAKTAYKL</sequence>
<evidence type="ECO:0000313" key="9">
    <source>
        <dbReference type="Proteomes" id="UP001059971"/>
    </source>
</evidence>
<evidence type="ECO:0000256" key="1">
    <source>
        <dbReference type="ARBA" id="ARBA00001165"/>
    </source>
</evidence>
<evidence type="ECO:0000256" key="4">
    <source>
        <dbReference type="ARBA" id="ARBA00012546"/>
    </source>
</evidence>
<keyword evidence="9" id="KW-1185">Reference proteome</keyword>
<dbReference type="PANTHER" id="PTHR30068:SF4">
    <property type="entry name" value="URONATE ISOMERASE"/>
    <property type="match status" value="1"/>
</dbReference>
<accession>A0ABN5WJ21</accession>
<dbReference type="GO" id="GO:0016853">
    <property type="term" value="F:isomerase activity"/>
    <property type="evidence" value="ECO:0007669"/>
    <property type="project" value="UniProtKB-KW"/>
</dbReference>
<dbReference type="SUPFAM" id="SSF51556">
    <property type="entry name" value="Metallo-dependent hydrolases"/>
    <property type="match status" value="1"/>
</dbReference>
<dbReference type="Pfam" id="PF02614">
    <property type="entry name" value="UxaC"/>
    <property type="match status" value="1"/>
</dbReference>
<dbReference type="Gene3D" id="3.20.20.140">
    <property type="entry name" value="Metal-dependent hydrolases"/>
    <property type="match status" value="1"/>
</dbReference>
<evidence type="ECO:0000256" key="6">
    <source>
        <dbReference type="ARBA" id="ARBA00023235"/>
    </source>
</evidence>
<evidence type="ECO:0000256" key="3">
    <source>
        <dbReference type="ARBA" id="ARBA00008397"/>
    </source>
</evidence>
<evidence type="ECO:0000256" key="2">
    <source>
        <dbReference type="ARBA" id="ARBA00004892"/>
    </source>
</evidence>
<comment type="catalytic activity">
    <reaction evidence="7">
        <text>aldehydo-D-galacturonate = keto-D-tagaturonate</text>
        <dbReference type="Rhea" id="RHEA:27702"/>
        <dbReference type="ChEBI" id="CHEBI:12952"/>
        <dbReference type="ChEBI" id="CHEBI:17886"/>
    </reaction>
</comment>
<dbReference type="HAMAP" id="MF_00675">
    <property type="entry name" value="UxaC"/>
    <property type="match status" value="1"/>
</dbReference>
<dbReference type="EC" id="5.3.1.12" evidence="4 7"/>
<evidence type="ECO:0000256" key="7">
    <source>
        <dbReference type="HAMAP-Rule" id="MF_00675"/>
    </source>
</evidence>
<comment type="catalytic activity">
    <reaction evidence="1 7">
        <text>D-glucuronate = D-fructuronate</text>
        <dbReference type="Rhea" id="RHEA:13049"/>
        <dbReference type="ChEBI" id="CHEBI:58720"/>
        <dbReference type="ChEBI" id="CHEBI:59863"/>
        <dbReference type="EC" id="5.3.1.12"/>
    </reaction>
</comment>